<comment type="caution">
    <text evidence="2">The sequence shown here is derived from an EMBL/GenBank/DDBJ whole genome shotgun (WGS) entry which is preliminary data.</text>
</comment>
<evidence type="ECO:0000313" key="3">
    <source>
        <dbReference type="Proteomes" id="UP000663879"/>
    </source>
</evidence>
<dbReference type="AlphaFoldDB" id="A0A814E4E8"/>
<dbReference type="Gene3D" id="2.40.70.10">
    <property type="entry name" value="Acid Proteases"/>
    <property type="match status" value="1"/>
</dbReference>
<proteinExistence type="predicted"/>
<gene>
    <name evidence="2" type="ORF">OXX778_LOCUS14664</name>
</gene>
<evidence type="ECO:0000256" key="1">
    <source>
        <dbReference type="SAM" id="MobiDB-lite"/>
    </source>
</evidence>
<dbReference type="CDD" id="cd00303">
    <property type="entry name" value="retropepsin_like"/>
    <property type="match status" value="1"/>
</dbReference>
<evidence type="ECO:0000313" key="2">
    <source>
        <dbReference type="EMBL" id="CAF0965908.1"/>
    </source>
</evidence>
<dbReference type="InterPro" id="IPR021109">
    <property type="entry name" value="Peptidase_aspartic_dom_sf"/>
</dbReference>
<keyword evidence="3" id="KW-1185">Reference proteome</keyword>
<reference evidence="2" key="1">
    <citation type="submission" date="2021-02" db="EMBL/GenBank/DDBJ databases">
        <authorList>
            <person name="Nowell W R."/>
        </authorList>
    </citation>
    <scope>NUCLEOTIDE SEQUENCE</scope>
    <source>
        <strain evidence="2">Ploen Becks lab</strain>
    </source>
</reference>
<dbReference type="OrthoDB" id="10054670at2759"/>
<dbReference type="SUPFAM" id="SSF50630">
    <property type="entry name" value="Acid proteases"/>
    <property type="match status" value="1"/>
</dbReference>
<organism evidence="2 3">
    <name type="scientific">Brachionus calyciflorus</name>
    <dbReference type="NCBI Taxonomy" id="104777"/>
    <lineage>
        <taxon>Eukaryota</taxon>
        <taxon>Metazoa</taxon>
        <taxon>Spiralia</taxon>
        <taxon>Gnathifera</taxon>
        <taxon>Rotifera</taxon>
        <taxon>Eurotatoria</taxon>
        <taxon>Monogononta</taxon>
        <taxon>Pseudotrocha</taxon>
        <taxon>Ploima</taxon>
        <taxon>Brachionidae</taxon>
        <taxon>Brachionus</taxon>
    </lineage>
</organism>
<sequence>MSGSKQETTEKMPEQNDDTIQPVGSNVVPKLSSGSEAQENASKRELNKLKKDQLVDFAYGLNKTVDDIRNTSVSVIAKTSKATPTDPLEFPQDGYGQYHSIPAYRRPQYKLDSGLPIFGEKGRYDNLDEWIFAIENSVKAVGVPRNFIPKVISPFLRGLPAQTLRQFTIDQGSSANCENFKELLLKFRSIICNLNILNLNDDEKVYCFAEGLNSKTKFEVKSKQCKTLEEAIRIASIFKLCCGKIMVEINSNKIYKGGKPYKKYPSNNFSLRKRINNRDEAITGIKCFKSNKMGHIAKNCRVKQENNVYKNETYENKRQKYKNKTVPVCKTSSDSILSIVGFVEESLVKLALDSGAVESIISNKIVERLGKKSYESNVQVKTATDDVKKVLGETEEVNVDIEGHTCRMSFLVLDMEDYEVLLGLNWFEQTGAGILRKKY</sequence>
<feature type="region of interest" description="Disordered" evidence="1">
    <location>
        <begin position="1"/>
        <end position="42"/>
    </location>
</feature>
<dbReference type="Pfam" id="PF08284">
    <property type="entry name" value="RVP_2"/>
    <property type="match status" value="1"/>
</dbReference>
<dbReference type="Proteomes" id="UP000663879">
    <property type="component" value="Unassembled WGS sequence"/>
</dbReference>
<accession>A0A814E4E8</accession>
<protein>
    <submittedName>
        <fullName evidence="2">Uncharacterized protein</fullName>
    </submittedName>
</protein>
<name>A0A814E4E8_9BILA</name>
<dbReference type="EMBL" id="CAJNOC010003061">
    <property type="protein sequence ID" value="CAF0965908.1"/>
    <property type="molecule type" value="Genomic_DNA"/>
</dbReference>